<dbReference type="InterPro" id="IPR024752">
    <property type="entry name" value="Myb/SANT-like_dom"/>
</dbReference>
<sequence>MTGKFRSGESLIPCKVEEDHQPQRGFMAGINVRYQPVVLEANQRPGLARAEGLQGMHSMVYQTRCSSDKEKPKYMVWTNEMDKCLTEVLAEQVKKGNKMDNMLKPAAFSGALKTLNEKYGMYVTKGQIKNRLKTLRKQFGVLKELLAQRGFMWDDTKKMVVADNSVWNDYIKMHPDARIFQAKSIENYDQLCIILGNEQVIASLSDNVTDTDVNFGDDKRDPDLAIVSEVHHDGNQTKSLRWTVEMDHWLGKILVDQVKKGLKVDKVLLTEAYEAAVSVVNAKFGLHLAKFNIKNRLKTWKKQYEQLMEILSHTGFKWDKRKKMIIANDSTWNDYIRMHLDARTFRGRVFENYDQFCIIFGNEPLHWDESEPCDAVNYDINVRDPGRQVRWTSDMDSCLCAILVQQIKKGNRSEFDYKWRPAAFEASVLAINEKFKLYLTKDHVKNRLKTWKRQYDILKKLMNHSGFEWDEKRKMVIANDSVWNEYVKKHPDARHLRDQRIANYHELCMIVGNEQGIGNWSENSERFDVNITPNYEEHAETPALVLPNAELSHDDDASDEVQGSSEQTRARPSSSQSHSEQPSKRRRTCDVLLQMMSVMAADISRIADALTETNNRVCLEEVVEKVQNMPDFDDDLIIEACEYLCFDEKRAFMFLKLEDRLRKKWLLKRLRGQ</sequence>
<gene>
    <name evidence="4" type="primary">LOC106769245</name>
</gene>
<accession>A0A3Q0F844</accession>
<feature type="domain" description="Myb/SANT-like" evidence="2">
    <location>
        <begin position="77"/>
        <end position="170"/>
    </location>
</feature>
<dbReference type="AlphaFoldDB" id="A0A3Q0F844"/>
<evidence type="ECO:0000259" key="2">
    <source>
        <dbReference type="Pfam" id="PF12776"/>
    </source>
</evidence>
<evidence type="ECO:0000313" key="4">
    <source>
        <dbReference type="RefSeq" id="XP_022640215.1"/>
    </source>
</evidence>
<reference evidence="4" key="2">
    <citation type="submission" date="2025-08" db="UniProtKB">
        <authorList>
            <consortium name="RefSeq"/>
        </authorList>
    </citation>
    <scope>IDENTIFICATION</scope>
    <source>
        <tissue evidence="4">Leaf</tissue>
    </source>
</reference>
<evidence type="ECO:0000313" key="3">
    <source>
        <dbReference type="Proteomes" id="UP000087766"/>
    </source>
</evidence>
<dbReference type="Proteomes" id="UP000087766">
    <property type="component" value="Chromosome 7"/>
</dbReference>
<feature type="region of interest" description="Disordered" evidence="1">
    <location>
        <begin position="552"/>
        <end position="586"/>
    </location>
</feature>
<proteinExistence type="predicted"/>
<dbReference type="GeneID" id="106769245"/>
<protein>
    <submittedName>
        <fullName evidence="4">Uncharacterized protein LOC106769245 isoform X3</fullName>
    </submittedName>
</protein>
<name>A0A3Q0F844_VIGRR</name>
<reference evidence="3" key="1">
    <citation type="journal article" date="2014" name="Nat. Commun.">
        <title>Genome sequence of mungbean and insights into evolution within Vigna species.</title>
        <authorList>
            <person name="Kang Y.J."/>
            <person name="Kim S.K."/>
            <person name="Kim M.Y."/>
            <person name="Lestari P."/>
            <person name="Kim K.H."/>
            <person name="Ha B.K."/>
            <person name="Jun T.H."/>
            <person name="Hwang W.J."/>
            <person name="Lee T."/>
            <person name="Lee J."/>
            <person name="Shim S."/>
            <person name="Yoon M.Y."/>
            <person name="Jang Y.E."/>
            <person name="Han K.S."/>
            <person name="Taeprayoon P."/>
            <person name="Yoon N."/>
            <person name="Somta P."/>
            <person name="Tanya P."/>
            <person name="Kim K.S."/>
            <person name="Gwag J.G."/>
            <person name="Moon J.K."/>
            <person name="Lee Y.H."/>
            <person name="Park B.S."/>
            <person name="Bombarely A."/>
            <person name="Doyle J.J."/>
            <person name="Jackson S.A."/>
            <person name="Schafleitner R."/>
            <person name="Srinives P."/>
            <person name="Varshney R.K."/>
            <person name="Lee S.H."/>
        </authorList>
    </citation>
    <scope>NUCLEOTIDE SEQUENCE [LARGE SCALE GENOMIC DNA]</scope>
    <source>
        <strain evidence="3">cv. VC1973A</strain>
    </source>
</reference>
<feature type="domain" description="Myb/SANT-like" evidence="2">
    <location>
        <begin position="241"/>
        <end position="335"/>
    </location>
</feature>
<organism evidence="3 4">
    <name type="scientific">Vigna radiata var. radiata</name>
    <name type="common">Mung bean</name>
    <name type="synonym">Phaseolus aureus</name>
    <dbReference type="NCBI Taxonomy" id="3916"/>
    <lineage>
        <taxon>Eukaryota</taxon>
        <taxon>Viridiplantae</taxon>
        <taxon>Streptophyta</taxon>
        <taxon>Embryophyta</taxon>
        <taxon>Tracheophyta</taxon>
        <taxon>Spermatophyta</taxon>
        <taxon>Magnoliopsida</taxon>
        <taxon>eudicotyledons</taxon>
        <taxon>Gunneridae</taxon>
        <taxon>Pentapetalae</taxon>
        <taxon>rosids</taxon>
        <taxon>fabids</taxon>
        <taxon>Fabales</taxon>
        <taxon>Fabaceae</taxon>
        <taxon>Papilionoideae</taxon>
        <taxon>50 kb inversion clade</taxon>
        <taxon>NPAAA clade</taxon>
        <taxon>indigoferoid/millettioid clade</taxon>
        <taxon>Phaseoleae</taxon>
        <taxon>Vigna</taxon>
    </lineage>
</organism>
<dbReference type="RefSeq" id="XP_022640215.1">
    <property type="nucleotide sequence ID" value="XM_022784494.1"/>
</dbReference>
<feature type="domain" description="Myb/SANT-like" evidence="2">
    <location>
        <begin position="390"/>
        <end position="486"/>
    </location>
</feature>
<evidence type="ECO:0000256" key="1">
    <source>
        <dbReference type="SAM" id="MobiDB-lite"/>
    </source>
</evidence>
<feature type="compositionally biased region" description="Polar residues" evidence="1">
    <location>
        <begin position="561"/>
        <end position="571"/>
    </location>
</feature>
<keyword evidence="3" id="KW-1185">Reference proteome</keyword>
<dbReference type="PANTHER" id="PTHR46929:SF29">
    <property type="entry name" value="MYB_SANT-LIKE DOMAIN-CONTAINING PROTEIN"/>
    <property type="match status" value="1"/>
</dbReference>
<dbReference type="Pfam" id="PF12776">
    <property type="entry name" value="Myb_DNA-bind_3"/>
    <property type="match status" value="3"/>
</dbReference>
<dbReference type="PANTHER" id="PTHR46929">
    <property type="entry name" value="EXPRESSED PROTEIN"/>
    <property type="match status" value="1"/>
</dbReference>